<dbReference type="EMBL" id="LRPN01000048">
    <property type="protein sequence ID" value="KWZ82778.1"/>
    <property type="molecule type" value="Genomic_DNA"/>
</dbReference>
<dbReference type="Pfam" id="PF00753">
    <property type="entry name" value="Lactamase_B"/>
    <property type="match status" value="1"/>
</dbReference>
<dbReference type="PATRIC" id="fig|1398.22.peg.1545"/>
<keyword evidence="4" id="KW-0862">Zinc</keyword>
<evidence type="ECO:0000256" key="4">
    <source>
        <dbReference type="ARBA" id="ARBA00022833"/>
    </source>
</evidence>
<sequence length="451" mass="51627">MAVRGAFFCIVHQTWKNGNGIFNFFATRNRLGKQDRYFRFLQSEAGRENGSGIFLFCKSEQLGKKGSAFSIFAKRNRLRKTGPVFSIFCKEGQAGENATAFSVFYITEQAGEKGNGIFNFLHYRIGGETPQGKADRQDRLFYNATQAGKMGNGGEYNELKPITGGRRMEHLTVGEMTLYWLDGGVTHLDGGAMFGVVPKPLWSRKYPYNEKNQIELRTDPIFFQLYGKNILIESGIGNGKLTDKQKRNYGVTEESQIDRSLSAFGLTREDIDIVLMTHLHFDHACGLTMPDDTNGYVPSFPNAAIYVSETEWDEMRHPNIRSKSTYWKENWEAIQHQVQTFKEEVTIEGKVRMVHTGGHSDGHAIVMAESGGEKWIHMADLLPTHAHRNPLWVMAYDDYPMTSIFQKQKWIEEAIRDNAWFVFYHDAVYRALKWDTDGNMIEKVEREKMPV</sequence>
<proteinExistence type="inferred from homology"/>
<dbReference type="SMART" id="SM00849">
    <property type="entry name" value="Lactamase_B"/>
    <property type="match status" value="1"/>
</dbReference>
<reference evidence="7" key="1">
    <citation type="submission" date="2016-01" db="EMBL/GenBank/DDBJ databases">
        <authorList>
            <person name="Mitreva M."/>
            <person name="Pepin K.H."/>
            <person name="Mihindukulasuriya K.A."/>
            <person name="Fulton R."/>
            <person name="Fronick C."/>
            <person name="O'Laughlin M."/>
            <person name="Miner T."/>
            <person name="Herter B."/>
            <person name="Rosa B.A."/>
            <person name="Cordes M."/>
            <person name="Tomlinson C."/>
            <person name="Wollam A."/>
            <person name="Palsikar V.B."/>
            <person name="Mardis E.R."/>
            <person name="Wilson R.K."/>
        </authorList>
    </citation>
    <scope>NUCLEOTIDE SEQUENCE [LARGE SCALE GENOMIC DNA]</scope>
    <source>
        <strain evidence="7">GED7749B</strain>
    </source>
</reference>
<dbReference type="AlphaFoldDB" id="A0A133KTB0"/>
<keyword evidence="2" id="KW-0479">Metal-binding</keyword>
<protein>
    <submittedName>
        <fullName evidence="6">Metallo-beta-lactamase domain protein</fullName>
    </submittedName>
</protein>
<dbReference type="InterPro" id="IPR051013">
    <property type="entry name" value="MBL_superfamily_lactonases"/>
</dbReference>
<organism evidence="6 7">
    <name type="scientific">Heyndrickxia coagulans</name>
    <name type="common">Weizmannia coagulans</name>
    <dbReference type="NCBI Taxonomy" id="1398"/>
    <lineage>
        <taxon>Bacteria</taxon>
        <taxon>Bacillati</taxon>
        <taxon>Bacillota</taxon>
        <taxon>Bacilli</taxon>
        <taxon>Bacillales</taxon>
        <taxon>Bacillaceae</taxon>
        <taxon>Heyndrickxia</taxon>
    </lineage>
</organism>
<keyword evidence="3" id="KW-0378">Hydrolase</keyword>
<dbReference type="Gene3D" id="3.60.15.10">
    <property type="entry name" value="Ribonuclease Z/Hydroxyacylglutathione hydrolase-like"/>
    <property type="match status" value="1"/>
</dbReference>
<evidence type="ECO:0000313" key="7">
    <source>
        <dbReference type="Proteomes" id="UP000070376"/>
    </source>
</evidence>
<evidence type="ECO:0000256" key="2">
    <source>
        <dbReference type="ARBA" id="ARBA00022723"/>
    </source>
</evidence>
<evidence type="ECO:0000256" key="3">
    <source>
        <dbReference type="ARBA" id="ARBA00022801"/>
    </source>
</evidence>
<dbReference type="PANTHER" id="PTHR42978">
    <property type="entry name" value="QUORUM-QUENCHING LACTONASE YTNP-RELATED-RELATED"/>
    <property type="match status" value="1"/>
</dbReference>
<dbReference type="SUPFAM" id="SSF56281">
    <property type="entry name" value="Metallo-hydrolase/oxidoreductase"/>
    <property type="match status" value="1"/>
</dbReference>
<comment type="similarity">
    <text evidence="1">Belongs to the metallo-beta-lactamase superfamily.</text>
</comment>
<dbReference type="InterPro" id="IPR036866">
    <property type="entry name" value="RibonucZ/Hydroxyglut_hydro"/>
</dbReference>
<comment type="caution">
    <text evidence="6">The sequence shown here is derived from an EMBL/GenBank/DDBJ whole genome shotgun (WGS) entry which is preliminary data.</text>
</comment>
<feature type="domain" description="Metallo-beta-lactamase" evidence="5">
    <location>
        <begin position="217"/>
        <end position="425"/>
    </location>
</feature>
<gene>
    <name evidence="6" type="ORF">HMPREF3213_01538</name>
</gene>
<dbReference type="CDD" id="cd07728">
    <property type="entry name" value="YtnP-like_MBL-fold"/>
    <property type="match status" value="1"/>
</dbReference>
<dbReference type="PANTHER" id="PTHR42978:SF6">
    <property type="entry name" value="QUORUM-QUENCHING LACTONASE YTNP-RELATED"/>
    <property type="match status" value="1"/>
</dbReference>
<dbReference type="Proteomes" id="UP000070376">
    <property type="component" value="Unassembled WGS sequence"/>
</dbReference>
<evidence type="ECO:0000313" key="6">
    <source>
        <dbReference type="EMBL" id="KWZ82778.1"/>
    </source>
</evidence>
<dbReference type="GO" id="GO:0016787">
    <property type="term" value="F:hydrolase activity"/>
    <property type="evidence" value="ECO:0007669"/>
    <property type="project" value="UniProtKB-KW"/>
</dbReference>
<dbReference type="GO" id="GO:0046872">
    <property type="term" value="F:metal ion binding"/>
    <property type="evidence" value="ECO:0007669"/>
    <property type="project" value="UniProtKB-KW"/>
</dbReference>
<dbReference type="InterPro" id="IPR001279">
    <property type="entry name" value="Metallo-B-lactamas"/>
</dbReference>
<name>A0A133KTB0_HEYCO</name>
<evidence type="ECO:0000256" key="1">
    <source>
        <dbReference type="ARBA" id="ARBA00007749"/>
    </source>
</evidence>
<evidence type="ECO:0000259" key="5">
    <source>
        <dbReference type="SMART" id="SM00849"/>
    </source>
</evidence>
<accession>A0A133KTB0</accession>